<organism evidence="1">
    <name type="scientific">hydrothermal vent metagenome</name>
    <dbReference type="NCBI Taxonomy" id="652676"/>
    <lineage>
        <taxon>unclassified sequences</taxon>
        <taxon>metagenomes</taxon>
        <taxon>ecological metagenomes</taxon>
    </lineage>
</organism>
<protein>
    <submittedName>
        <fullName evidence="1">Uncharacterized protein</fullName>
    </submittedName>
</protein>
<accession>A0A3B1BFV2</accession>
<dbReference type="InterPro" id="IPR036390">
    <property type="entry name" value="WH_DNA-bd_sf"/>
</dbReference>
<dbReference type="EMBL" id="UOFU01000408">
    <property type="protein sequence ID" value="VAX05095.1"/>
    <property type="molecule type" value="Genomic_DNA"/>
</dbReference>
<dbReference type="HAMAP" id="MF_01584">
    <property type="entry name" value="UPF0502"/>
    <property type="match status" value="1"/>
</dbReference>
<name>A0A3B1BFV2_9ZZZZ</name>
<dbReference type="PANTHER" id="PTHR38768:SF1">
    <property type="entry name" value="UPF0502 PROTEIN YCEH"/>
    <property type="match status" value="1"/>
</dbReference>
<dbReference type="SUPFAM" id="SSF46785">
    <property type="entry name" value="Winged helix' DNA-binding domain"/>
    <property type="match status" value="2"/>
</dbReference>
<dbReference type="InterPro" id="IPR007432">
    <property type="entry name" value="DUF480"/>
</dbReference>
<dbReference type="Pfam" id="PF04337">
    <property type="entry name" value="DUF480"/>
    <property type="match status" value="1"/>
</dbReference>
<proteinExistence type="inferred from homology"/>
<dbReference type="SUPFAM" id="SSF161270">
    <property type="entry name" value="PspA lactotransferrin-binding region"/>
    <property type="match status" value="1"/>
</dbReference>
<dbReference type="InterPro" id="IPR036388">
    <property type="entry name" value="WH-like_DNA-bd_sf"/>
</dbReference>
<dbReference type="Gene3D" id="1.10.10.10">
    <property type="entry name" value="Winged helix-like DNA-binding domain superfamily/Winged helix DNA-binding domain"/>
    <property type="match status" value="2"/>
</dbReference>
<dbReference type="PANTHER" id="PTHR38768">
    <property type="entry name" value="UPF0502 PROTEIN YCEH"/>
    <property type="match status" value="1"/>
</dbReference>
<evidence type="ECO:0000313" key="1">
    <source>
        <dbReference type="EMBL" id="VAX05095.1"/>
    </source>
</evidence>
<dbReference type="AlphaFoldDB" id="A0A3B1BFV2"/>
<gene>
    <name evidence="1" type="ORF">MNBD_GAMMA20-2459</name>
</gene>
<sequence length="229" mass="25355">MLLNFSANEARVIGCLMEKSVVTPDQYPLTLNALTNACNQKSSRDPLMSLEPGIVQRTARDLQAKHLIRAEENFKNGVEKFTQVFCSTHFGEYQFNPSQFAIVCLLLLRGPQTPGELKSRSSRLHAFTDNSAILDTLAGLIEWEGNPLVVKLPRTPGRKDSEYMHMFSGPIDIEEHASQAQSAINVETSKRGSVSELAQRVSRLEAEVAELKEQLKTSPPCGQKGKAVE</sequence>
<reference evidence="1" key="1">
    <citation type="submission" date="2018-06" db="EMBL/GenBank/DDBJ databases">
        <authorList>
            <person name="Zhirakovskaya E."/>
        </authorList>
    </citation>
    <scope>NUCLEOTIDE SEQUENCE</scope>
</reference>